<reference evidence="1 2" key="1">
    <citation type="submission" date="2018-11" db="EMBL/GenBank/DDBJ databases">
        <title>Schleiferia aggregans sp. nov., a moderately thermophilic heterotrophic bacterium isolated from microbial mats at a terrestrial hot spring.</title>
        <authorList>
            <person name="Iino T."/>
            <person name="Ohkuma M."/>
            <person name="Haruta S."/>
        </authorList>
    </citation>
    <scope>NUCLEOTIDE SEQUENCE [LARGE SCALE GENOMIC DNA]</scope>
    <source>
        <strain evidence="1 2">LA</strain>
    </source>
</reference>
<dbReference type="RefSeq" id="WP_124398552.1">
    <property type="nucleotide sequence ID" value="NZ_BHZE01000025.1"/>
</dbReference>
<sequence>MYIKNLTNGKNKDKIIAGFTSKKSKKFVNLADSLNVARTRKLIEGEFGQLNFLKKEAPINE</sequence>
<dbReference type="Proteomes" id="UP000286715">
    <property type="component" value="Unassembled WGS sequence"/>
</dbReference>
<evidence type="ECO:0000313" key="2">
    <source>
        <dbReference type="Proteomes" id="UP000286715"/>
    </source>
</evidence>
<comment type="caution">
    <text evidence="1">The sequence shown here is derived from an EMBL/GenBank/DDBJ whole genome shotgun (WGS) entry which is preliminary data.</text>
</comment>
<protein>
    <submittedName>
        <fullName evidence="1">Uncharacterized protein</fullName>
    </submittedName>
</protein>
<keyword evidence="2" id="KW-1185">Reference proteome</keyword>
<organism evidence="1 2">
    <name type="scientific">Thermaurantimonas aggregans</name>
    <dbReference type="NCBI Taxonomy" id="2173829"/>
    <lineage>
        <taxon>Bacteria</taxon>
        <taxon>Pseudomonadati</taxon>
        <taxon>Bacteroidota</taxon>
        <taxon>Flavobacteriia</taxon>
        <taxon>Flavobacteriales</taxon>
        <taxon>Schleiferiaceae</taxon>
        <taxon>Thermaurantimonas</taxon>
    </lineage>
</organism>
<name>A0A401XNB6_9FLAO</name>
<gene>
    <name evidence="1" type="ORF">JCM31826_19770</name>
</gene>
<evidence type="ECO:0000313" key="1">
    <source>
        <dbReference type="EMBL" id="GCD78495.1"/>
    </source>
</evidence>
<dbReference type="EMBL" id="BHZE01000025">
    <property type="protein sequence ID" value="GCD78495.1"/>
    <property type="molecule type" value="Genomic_DNA"/>
</dbReference>
<accession>A0A401XNB6</accession>
<proteinExistence type="predicted"/>
<dbReference type="AlphaFoldDB" id="A0A401XNB6"/>